<feature type="region of interest" description="Disordered" evidence="1">
    <location>
        <begin position="83"/>
        <end position="110"/>
    </location>
</feature>
<proteinExistence type="predicted"/>
<dbReference type="Proteomes" id="UP001175001">
    <property type="component" value="Unassembled WGS sequence"/>
</dbReference>
<dbReference type="AlphaFoldDB" id="A0AA40CUA7"/>
<dbReference type="EMBL" id="JAUJDW010000030">
    <property type="protein sequence ID" value="KAK0650977.1"/>
    <property type="molecule type" value="Genomic_DNA"/>
</dbReference>
<comment type="caution">
    <text evidence="2">The sequence shown here is derived from an EMBL/GenBank/DDBJ whole genome shotgun (WGS) entry which is preliminary data.</text>
</comment>
<evidence type="ECO:0000256" key="1">
    <source>
        <dbReference type="SAM" id="MobiDB-lite"/>
    </source>
</evidence>
<organism evidence="2 3">
    <name type="scientific">Lasiodiplodia hormozganensis</name>
    <dbReference type="NCBI Taxonomy" id="869390"/>
    <lineage>
        <taxon>Eukaryota</taxon>
        <taxon>Fungi</taxon>
        <taxon>Dikarya</taxon>
        <taxon>Ascomycota</taxon>
        <taxon>Pezizomycotina</taxon>
        <taxon>Dothideomycetes</taxon>
        <taxon>Dothideomycetes incertae sedis</taxon>
        <taxon>Botryosphaeriales</taxon>
        <taxon>Botryosphaeriaceae</taxon>
        <taxon>Lasiodiplodia</taxon>
    </lineage>
</organism>
<name>A0AA40CUA7_9PEZI</name>
<accession>A0AA40CUA7</accession>
<reference evidence="2" key="1">
    <citation type="submission" date="2023-06" db="EMBL/GenBank/DDBJ databases">
        <title>Multi-omics analyses reveal the molecular pathogenesis toolkit of Lasiodiplodia hormozganensis, a cross-kingdom pathogen.</title>
        <authorList>
            <person name="Felix C."/>
            <person name="Meneses R."/>
            <person name="Goncalves M.F.M."/>
            <person name="Tilleman L."/>
            <person name="Duarte A.S."/>
            <person name="Jorrin-Novo J.V."/>
            <person name="Van De Peer Y."/>
            <person name="Deforce D."/>
            <person name="Van Nieuwerburgh F."/>
            <person name="Esteves A.C."/>
            <person name="Alves A."/>
        </authorList>
    </citation>
    <scope>NUCLEOTIDE SEQUENCE</scope>
    <source>
        <strain evidence="2">CBS 339.90</strain>
    </source>
</reference>
<protein>
    <submittedName>
        <fullName evidence="2">Uncharacterized protein</fullName>
    </submittedName>
</protein>
<evidence type="ECO:0000313" key="3">
    <source>
        <dbReference type="Proteomes" id="UP001175001"/>
    </source>
</evidence>
<dbReference type="Pfam" id="PF12311">
    <property type="entry name" value="DUF3632"/>
    <property type="match status" value="1"/>
</dbReference>
<keyword evidence="3" id="KW-1185">Reference proteome</keyword>
<sequence>MAAADDEKEAKPWKTLSLQIKALVGSHTNSEVALETYEARLHDLWYACTQAAKVTPADDPAMDQLVLLVSAARERGPVYRILRPTERLQERSRDQHPKPSSSTPSSPPRPLLPAALALFTPIFSPPGKTILVTASSSSCVTVKSPTTTTGAVVLTQHHRNLASFTACLVDLGACRAADGRDRLALAALWLLRAAIEDSNDDDDGSGAGATEILARRAGVDGSEGLGMREGGRG</sequence>
<dbReference type="InterPro" id="IPR022085">
    <property type="entry name" value="OpdG"/>
</dbReference>
<evidence type="ECO:0000313" key="2">
    <source>
        <dbReference type="EMBL" id="KAK0650977.1"/>
    </source>
</evidence>
<feature type="compositionally biased region" description="Basic and acidic residues" evidence="1">
    <location>
        <begin position="83"/>
        <end position="97"/>
    </location>
</feature>
<gene>
    <name evidence="2" type="ORF">DIS24_g6395</name>
</gene>